<dbReference type="InterPro" id="IPR050347">
    <property type="entry name" value="Bact_Beta-galactosidase"/>
</dbReference>
<keyword evidence="7" id="KW-0106">Calcium</keyword>
<accession>A0AA37HXV4</accession>
<dbReference type="Proteomes" id="UP000887043">
    <property type="component" value="Unassembled WGS sequence"/>
</dbReference>
<dbReference type="GO" id="GO:0030246">
    <property type="term" value="F:carbohydrate binding"/>
    <property type="evidence" value="ECO:0007669"/>
    <property type="project" value="InterPro"/>
</dbReference>
<dbReference type="GO" id="GO:0004565">
    <property type="term" value="F:beta-galactosidase activity"/>
    <property type="evidence" value="ECO:0007669"/>
    <property type="project" value="UniProtKB-EC"/>
</dbReference>
<feature type="domain" description="Beta galactosidase small chain/" evidence="12">
    <location>
        <begin position="780"/>
        <end position="1061"/>
    </location>
</feature>
<feature type="chain" id="PRO_5041449356" description="Beta-galactosidase" evidence="11">
    <location>
        <begin position="22"/>
        <end position="1064"/>
    </location>
</feature>
<dbReference type="InterPro" id="IPR023230">
    <property type="entry name" value="Glyco_hydro_2_CS"/>
</dbReference>
<dbReference type="Gene3D" id="2.60.120.260">
    <property type="entry name" value="Galactose-binding domain-like"/>
    <property type="match status" value="1"/>
</dbReference>
<dbReference type="Pfam" id="PF16353">
    <property type="entry name" value="LacZ_4"/>
    <property type="match status" value="1"/>
</dbReference>
<evidence type="ECO:0000256" key="6">
    <source>
        <dbReference type="ARBA" id="ARBA00022801"/>
    </source>
</evidence>
<dbReference type="InterPro" id="IPR006104">
    <property type="entry name" value="Glyco_hydro_2_N"/>
</dbReference>
<dbReference type="EMBL" id="BPTR01000001">
    <property type="protein sequence ID" value="GJG27688.1"/>
    <property type="molecule type" value="Genomic_DNA"/>
</dbReference>
<dbReference type="Gene3D" id="3.20.20.80">
    <property type="entry name" value="Glycosidases"/>
    <property type="match status" value="1"/>
</dbReference>
<evidence type="ECO:0000256" key="9">
    <source>
        <dbReference type="ARBA" id="ARBA00032230"/>
    </source>
</evidence>
<comment type="cofactor">
    <cofactor evidence="2">
        <name>Ca(2+)</name>
        <dbReference type="ChEBI" id="CHEBI:29108"/>
    </cofactor>
</comment>
<dbReference type="Pfam" id="PF02836">
    <property type="entry name" value="Glyco_hydro_2_C"/>
    <property type="match status" value="1"/>
</dbReference>
<reference evidence="13" key="1">
    <citation type="submission" date="2021-08" db="EMBL/GenBank/DDBJ databases">
        <title>Prevotella lacticifex sp. nov., isolated from rumen of cow.</title>
        <authorList>
            <person name="Shinkai T."/>
            <person name="Ikeyama N."/>
            <person name="Kumagai M."/>
            <person name="Ohmori H."/>
            <person name="Sakamoto M."/>
            <person name="Ohkuma M."/>
            <person name="Mitsumori M."/>
        </authorList>
    </citation>
    <scope>NUCLEOTIDE SEQUENCE</scope>
    <source>
        <strain evidence="13">DSM 11371</strain>
    </source>
</reference>
<feature type="signal peptide" evidence="11">
    <location>
        <begin position="1"/>
        <end position="21"/>
    </location>
</feature>
<comment type="catalytic activity">
    <reaction evidence="1 10">
        <text>Hydrolysis of terminal non-reducing beta-D-galactose residues in beta-D-galactosides.</text>
        <dbReference type="EC" id="3.2.1.23"/>
    </reaction>
</comment>
<dbReference type="InterPro" id="IPR011013">
    <property type="entry name" value="Gal_mutarotase_sf_dom"/>
</dbReference>
<dbReference type="Gene3D" id="2.70.98.10">
    <property type="match status" value="1"/>
</dbReference>
<dbReference type="InterPro" id="IPR004199">
    <property type="entry name" value="B-gal_small/dom_5"/>
</dbReference>
<evidence type="ECO:0000256" key="1">
    <source>
        <dbReference type="ARBA" id="ARBA00001412"/>
    </source>
</evidence>
<keyword evidence="8 10" id="KW-0326">Glycosidase</keyword>
<dbReference type="PROSITE" id="PS00719">
    <property type="entry name" value="GLYCOSYL_HYDROL_F2_1"/>
    <property type="match status" value="1"/>
</dbReference>
<dbReference type="InterPro" id="IPR014718">
    <property type="entry name" value="GH-type_carb-bd"/>
</dbReference>
<dbReference type="InterPro" id="IPR006103">
    <property type="entry name" value="Glyco_hydro_2_cat"/>
</dbReference>
<proteinExistence type="inferred from homology"/>
<dbReference type="SUPFAM" id="SSF51445">
    <property type="entry name" value="(Trans)glycosidases"/>
    <property type="match status" value="1"/>
</dbReference>
<dbReference type="AlphaFoldDB" id="A0AA37HXV4"/>
<dbReference type="PRINTS" id="PR00132">
    <property type="entry name" value="GLHYDRLASE2"/>
</dbReference>
<protein>
    <recommendedName>
        <fullName evidence="5 10">Beta-galactosidase</fullName>
        <ecNumber evidence="5 10">3.2.1.23</ecNumber>
    </recommendedName>
    <alternativeName>
        <fullName evidence="9 10">Lactase</fullName>
    </alternativeName>
</protein>
<evidence type="ECO:0000256" key="5">
    <source>
        <dbReference type="ARBA" id="ARBA00012756"/>
    </source>
</evidence>
<dbReference type="InterPro" id="IPR017853">
    <property type="entry name" value="GH"/>
</dbReference>
<dbReference type="Gene3D" id="2.60.40.10">
    <property type="entry name" value="Immunoglobulins"/>
    <property type="match status" value="2"/>
</dbReference>
<dbReference type="Pfam" id="PF00703">
    <property type="entry name" value="Glyco_hydro_2"/>
    <property type="match status" value="1"/>
</dbReference>
<dbReference type="InterPro" id="IPR006102">
    <property type="entry name" value="Ig-like_GH2"/>
</dbReference>
<evidence type="ECO:0000256" key="4">
    <source>
        <dbReference type="ARBA" id="ARBA00011245"/>
    </source>
</evidence>
<evidence type="ECO:0000259" key="12">
    <source>
        <dbReference type="SMART" id="SM01038"/>
    </source>
</evidence>
<dbReference type="InterPro" id="IPR013783">
    <property type="entry name" value="Ig-like_fold"/>
</dbReference>
<dbReference type="SUPFAM" id="SSF74650">
    <property type="entry name" value="Galactose mutarotase-like"/>
    <property type="match status" value="1"/>
</dbReference>
<dbReference type="InterPro" id="IPR008979">
    <property type="entry name" value="Galactose-bd-like_sf"/>
</dbReference>
<dbReference type="PANTHER" id="PTHR46323:SF2">
    <property type="entry name" value="BETA-GALACTOSIDASE"/>
    <property type="match status" value="1"/>
</dbReference>
<name>A0AA37HXV4_SEGBR</name>
<dbReference type="EC" id="3.2.1.23" evidence="5 10"/>
<evidence type="ECO:0000256" key="3">
    <source>
        <dbReference type="ARBA" id="ARBA00007401"/>
    </source>
</evidence>
<dbReference type="SUPFAM" id="SSF49303">
    <property type="entry name" value="beta-Galactosidase/glucuronidase domain"/>
    <property type="match status" value="2"/>
</dbReference>
<dbReference type="Pfam" id="PF02837">
    <property type="entry name" value="Glyco_hydro_2_N"/>
    <property type="match status" value="1"/>
</dbReference>
<evidence type="ECO:0000256" key="11">
    <source>
        <dbReference type="SAM" id="SignalP"/>
    </source>
</evidence>
<dbReference type="SUPFAM" id="SSF49785">
    <property type="entry name" value="Galactose-binding domain-like"/>
    <property type="match status" value="1"/>
</dbReference>
<sequence>MKPNQVIALCLAAMSVSPACAAKSKTPKTLQPTFTEWHDLQVNEVNRYLLHTNFFTYESAEKALKGDMKASANYCSLEGDWKFNWVANADQRPTDFWKTDFDDSSWKTFPIPGLWEMNGYGDPEYVNIGFGWRGHFQNNPPEVPVKDNHVGSYRRIIKIPENWDGKQVIAHFGSVTSNMYLWVNGKYVGYTEDSKVAAEFDITPYLKKGENVIAFQTFRWCDGSYDEDQDFWRLSGVARDCYLYAKNKQNQLSDIRIVPDLINDYKDGTLQVAMQVKGKAAVTVRLFDPSGKLVEAKQINYAKVGEIKTEFKVADPQKWSAETPTLYTLQVSLNDPAKPQVSYETTAVKVGFRKVEIKNSQLLVNGQPILIKGADRHEMDPDGGYVVSRERMIQDIQIMKRLNINAVRTCHYPDDPIWYELCDQYGLYIVAEANQESHGFGYGDDAPSGKPMFAKQILERNQHNVSMYYNHPSIIVWSLGNETRYSKNFEDAYDWIKSQDNSRPVQYEQAGMDRKATDIFCPMYFPVDACENYAKDEKRTRPLIQCEYNHTMGNSGGNLAEYWKLIRKYPKFQGGFDWDFVDQGLHREIVKPMSIQVDEKTPYSELNKIKYTYGGDYNRYDASDNNFNCNGIIGPDRQLNPHAYELAYQYQNIWAEAVDAKQGKIRVYNENFFKDLKNVKMDWQLLVDGHIVKEGTVADLKIAPQQTVELTLPYQVEDGHDSYLNIDFKLKKSEPLMKVGQVIAYRQLEIEKQKIAIASANSVGTGKIKVVKDDKSNLLTFKSDEATIAFDKKTGWLAQYQVKGKDLLGKDGSLKPNFWRAVTDNDMGAGMQKKFAAWKNPQFNLKALDVTIEKSEGVKQALVRASYEMPEVKARLEMTYRIAPNGKITVSEQLVMTPEEKVSDMFRFGMVMNMPYQMSQIEYYGRGPIENYNDRKECMRMGTWKQNTDDQFFPYIRPQETGTKTDIGWWKQTDANGVGLLFTPVDQRIGDMSALHYNIADLDEGLDKQQRHSYEVKKSVYTNICIDKVQMGVGGTNSWGAWPLKPYRVPAADYQFSFVLTPIL</sequence>
<comment type="similarity">
    <text evidence="3 10">Belongs to the glycosyl hydrolase 2 family.</text>
</comment>
<evidence type="ECO:0000256" key="7">
    <source>
        <dbReference type="ARBA" id="ARBA00022837"/>
    </source>
</evidence>
<dbReference type="Pfam" id="PF02929">
    <property type="entry name" value="Bgal_small_N"/>
    <property type="match status" value="1"/>
</dbReference>
<organism evidence="13 14">
    <name type="scientific">Segatella bryantii</name>
    <name type="common">Prevotella bryantii</name>
    <dbReference type="NCBI Taxonomy" id="77095"/>
    <lineage>
        <taxon>Bacteria</taxon>
        <taxon>Pseudomonadati</taxon>
        <taxon>Bacteroidota</taxon>
        <taxon>Bacteroidia</taxon>
        <taxon>Bacteroidales</taxon>
        <taxon>Prevotellaceae</taxon>
        <taxon>Segatella</taxon>
    </lineage>
</organism>
<dbReference type="GO" id="GO:0009341">
    <property type="term" value="C:beta-galactosidase complex"/>
    <property type="evidence" value="ECO:0007669"/>
    <property type="project" value="InterPro"/>
</dbReference>
<dbReference type="GO" id="GO:0005990">
    <property type="term" value="P:lactose catabolic process"/>
    <property type="evidence" value="ECO:0007669"/>
    <property type="project" value="TreeGrafter"/>
</dbReference>
<dbReference type="InterPro" id="IPR006101">
    <property type="entry name" value="Glyco_hydro_2"/>
</dbReference>
<dbReference type="InterPro" id="IPR036156">
    <property type="entry name" value="Beta-gal/glucu_dom_sf"/>
</dbReference>
<evidence type="ECO:0000256" key="10">
    <source>
        <dbReference type="RuleBase" id="RU361154"/>
    </source>
</evidence>
<evidence type="ECO:0000256" key="8">
    <source>
        <dbReference type="ARBA" id="ARBA00023295"/>
    </source>
</evidence>
<keyword evidence="11" id="KW-0732">Signal</keyword>
<gene>
    <name evidence="13" type="ORF">PRRU23_13880</name>
</gene>
<dbReference type="InterPro" id="IPR032312">
    <property type="entry name" value="LacZ_4"/>
</dbReference>
<comment type="subunit">
    <text evidence="4">Monomer.</text>
</comment>
<comment type="caution">
    <text evidence="13">The sequence shown here is derived from an EMBL/GenBank/DDBJ whole genome shotgun (WGS) entry which is preliminary data.</text>
</comment>
<keyword evidence="6 10" id="KW-0378">Hydrolase</keyword>
<dbReference type="SMART" id="SM01038">
    <property type="entry name" value="Bgal_small_N"/>
    <property type="match status" value="1"/>
</dbReference>
<evidence type="ECO:0000313" key="14">
    <source>
        <dbReference type="Proteomes" id="UP000887043"/>
    </source>
</evidence>
<evidence type="ECO:0000313" key="13">
    <source>
        <dbReference type="EMBL" id="GJG27688.1"/>
    </source>
</evidence>
<dbReference type="RefSeq" id="WP_006282193.1">
    <property type="nucleotide sequence ID" value="NZ_BPTR01000001.1"/>
</dbReference>
<dbReference type="PANTHER" id="PTHR46323">
    <property type="entry name" value="BETA-GALACTOSIDASE"/>
    <property type="match status" value="1"/>
</dbReference>
<evidence type="ECO:0000256" key="2">
    <source>
        <dbReference type="ARBA" id="ARBA00001913"/>
    </source>
</evidence>